<dbReference type="KEGG" id="sgm:GCM10017557_12340"/>
<dbReference type="AlphaFoldDB" id="A0A7G1NZT4"/>
<sequence length="42" mass="4938">MSHEQALALAAWDGFGDRHLGWFSFQLLWDEIVHEQPDLLEE</sequence>
<reference evidence="1 2" key="1">
    <citation type="journal article" date="2014" name="Int. J. Syst. Evol. Microbiol.">
        <title>Complete genome sequence of Corynebacterium casei LMG S-19264T (=DSM 44701T), isolated from a smear-ripened cheese.</title>
        <authorList>
            <consortium name="US DOE Joint Genome Institute (JGI-PGF)"/>
            <person name="Walter F."/>
            <person name="Albersmeier A."/>
            <person name="Kalinowski J."/>
            <person name="Ruckert C."/>
        </authorList>
    </citation>
    <scope>NUCLEOTIDE SEQUENCE [LARGE SCALE GENOMIC DNA]</scope>
    <source>
        <strain evidence="1 2">JCM 4677</strain>
    </source>
</reference>
<keyword evidence="2" id="KW-1185">Reference proteome</keyword>
<gene>
    <name evidence="1" type="ORF">GCM10017557_12340</name>
</gene>
<protein>
    <submittedName>
        <fullName evidence="1">Uncharacterized protein</fullName>
    </submittedName>
</protein>
<dbReference type="Proteomes" id="UP000516444">
    <property type="component" value="Chromosome"/>
</dbReference>
<organism evidence="1 2">
    <name type="scientific">Streptomyces aurantiacus</name>
    <dbReference type="NCBI Taxonomy" id="47760"/>
    <lineage>
        <taxon>Bacteria</taxon>
        <taxon>Bacillati</taxon>
        <taxon>Actinomycetota</taxon>
        <taxon>Actinomycetes</taxon>
        <taxon>Kitasatosporales</taxon>
        <taxon>Streptomycetaceae</taxon>
        <taxon>Streptomyces</taxon>
        <taxon>Streptomyces aurantiacus group</taxon>
    </lineage>
</organism>
<dbReference type="EMBL" id="AP023440">
    <property type="protein sequence ID" value="BCL26375.1"/>
    <property type="molecule type" value="Genomic_DNA"/>
</dbReference>
<name>A0A7G1NZT4_9ACTN</name>
<proteinExistence type="predicted"/>
<evidence type="ECO:0000313" key="1">
    <source>
        <dbReference type="EMBL" id="BCL26375.1"/>
    </source>
</evidence>
<evidence type="ECO:0000313" key="2">
    <source>
        <dbReference type="Proteomes" id="UP000516444"/>
    </source>
</evidence>
<accession>A0A7G1NZT4</accession>
<dbReference type="RefSeq" id="WP_283842905.1">
    <property type="nucleotide sequence ID" value="NZ_AP023440.1"/>
</dbReference>